<reference evidence="3" key="1">
    <citation type="submission" date="2022-11" db="UniProtKB">
        <authorList>
            <consortium name="WormBaseParasite"/>
        </authorList>
    </citation>
    <scope>IDENTIFICATION</scope>
</reference>
<dbReference type="AlphaFoldDB" id="A0A914Z1K2"/>
<accession>A0A914Z1K2</accession>
<name>A0A914Z1K2_9BILA</name>
<evidence type="ECO:0000256" key="1">
    <source>
        <dbReference type="SAM" id="Phobius"/>
    </source>
</evidence>
<protein>
    <submittedName>
        <fullName evidence="3">Protein quiver</fullName>
    </submittedName>
</protein>
<keyword evidence="1" id="KW-0472">Membrane</keyword>
<keyword evidence="2" id="KW-1185">Reference proteome</keyword>
<evidence type="ECO:0000313" key="2">
    <source>
        <dbReference type="Proteomes" id="UP000887577"/>
    </source>
</evidence>
<evidence type="ECO:0000313" key="3">
    <source>
        <dbReference type="WBParaSite" id="PSU_v2.g5997.t1"/>
    </source>
</evidence>
<sequence>MYIDRKIPDLFPQPGYGATHPCESSCIKAVLKSQNAKIIFRGCLTSVYQQISARDYSFSMPPVGSCDEQEHSSKHIGTTVTQTCLCSTNYCNGALSFFYSLYIKIFYYCILYIIICIFLK</sequence>
<feature type="transmembrane region" description="Helical" evidence="1">
    <location>
        <begin position="97"/>
        <end position="119"/>
    </location>
</feature>
<keyword evidence="1" id="KW-0812">Transmembrane</keyword>
<keyword evidence="1" id="KW-1133">Transmembrane helix</keyword>
<dbReference type="Proteomes" id="UP000887577">
    <property type="component" value="Unplaced"/>
</dbReference>
<organism evidence="2 3">
    <name type="scientific">Panagrolaimus superbus</name>
    <dbReference type="NCBI Taxonomy" id="310955"/>
    <lineage>
        <taxon>Eukaryota</taxon>
        <taxon>Metazoa</taxon>
        <taxon>Ecdysozoa</taxon>
        <taxon>Nematoda</taxon>
        <taxon>Chromadorea</taxon>
        <taxon>Rhabditida</taxon>
        <taxon>Tylenchina</taxon>
        <taxon>Panagrolaimomorpha</taxon>
        <taxon>Panagrolaimoidea</taxon>
        <taxon>Panagrolaimidae</taxon>
        <taxon>Panagrolaimus</taxon>
    </lineage>
</organism>
<dbReference type="WBParaSite" id="PSU_v2.g5997.t1">
    <property type="protein sequence ID" value="PSU_v2.g5997.t1"/>
    <property type="gene ID" value="PSU_v2.g5997"/>
</dbReference>
<proteinExistence type="predicted"/>